<comment type="caution">
    <text evidence="3">The sequence shown here is derived from an EMBL/GenBank/DDBJ whole genome shotgun (WGS) entry which is preliminary data.</text>
</comment>
<name>A0ABR9HML3_9ACTN</name>
<organism evidence="3 4">
    <name type="scientific">Nocardiopsis terrae</name>
    <dbReference type="NCBI Taxonomy" id="372655"/>
    <lineage>
        <taxon>Bacteria</taxon>
        <taxon>Bacillati</taxon>
        <taxon>Actinomycetota</taxon>
        <taxon>Actinomycetes</taxon>
        <taxon>Streptosporangiales</taxon>
        <taxon>Nocardiopsidaceae</taxon>
        <taxon>Nocardiopsis</taxon>
    </lineage>
</organism>
<evidence type="ECO:0000256" key="2">
    <source>
        <dbReference type="SAM" id="SignalP"/>
    </source>
</evidence>
<protein>
    <submittedName>
        <fullName evidence="3">Uncharacterized protein</fullName>
    </submittedName>
</protein>
<feature type="region of interest" description="Disordered" evidence="1">
    <location>
        <begin position="376"/>
        <end position="404"/>
    </location>
</feature>
<dbReference type="Proteomes" id="UP000598217">
    <property type="component" value="Unassembled WGS sequence"/>
</dbReference>
<feature type="chain" id="PRO_5047211709" evidence="2">
    <location>
        <begin position="32"/>
        <end position="404"/>
    </location>
</feature>
<keyword evidence="4" id="KW-1185">Reference proteome</keyword>
<evidence type="ECO:0000313" key="3">
    <source>
        <dbReference type="EMBL" id="MBE1460264.1"/>
    </source>
</evidence>
<dbReference type="EMBL" id="JADBDY010000001">
    <property type="protein sequence ID" value="MBE1460264.1"/>
    <property type="molecule type" value="Genomic_DNA"/>
</dbReference>
<reference evidence="3 4" key="1">
    <citation type="submission" date="2020-10" db="EMBL/GenBank/DDBJ databases">
        <title>Sequencing the genomes of 1000 actinobacteria strains.</title>
        <authorList>
            <person name="Klenk H.-P."/>
        </authorList>
    </citation>
    <scope>NUCLEOTIDE SEQUENCE [LARGE SCALE GENOMIC DNA]</scope>
    <source>
        <strain evidence="3 4">DSM 45157</strain>
    </source>
</reference>
<feature type="signal peptide" evidence="2">
    <location>
        <begin position="1"/>
        <end position="31"/>
    </location>
</feature>
<keyword evidence="2" id="KW-0732">Signal</keyword>
<evidence type="ECO:0000256" key="1">
    <source>
        <dbReference type="SAM" id="MobiDB-lite"/>
    </source>
</evidence>
<evidence type="ECO:0000313" key="4">
    <source>
        <dbReference type="Proteomes" id="UP000598217"/>
    </source>
</evidence>
<dbReference type="RefSeq" id="WP_191266904.1">
    <property type="nucleotide sequence ID" value="NZ_BMXJ01000001.1"/>
</dbReference>
<gene>
    <name evidence="3" type="ORF">H4W79_004478</name>
</gene>
<accession>A0ABR9HML3</accession>
<sequence>MTQTKRFSARVVLLATGTAGFVALGAGVAGAEDMKTPMHEIAPVVERALVEGVAPTMNELAPQGLTPVAGSALSELQDTANNTKPAPDLGAVLPDSPLADAAARTQDATGLDGDPHDTVGQAAGRALEASAEDTSVALEDTARETGTSVEDTATEVLPHTVVAVTELRDEMLTLPDLDAPRVPELSEAPSLPEAGEVTELTGGNALVLDELGPLGGQGATLPMSHSEAAAPTAPNMWDLAAAFGLEAPDQIQDVVESTELTEDNYVNLGEEEVLGMVGNRAWEDRDLTVPQSSAGDTGAPEAPGVQDLTDAVVSGVSEPGAAEPVSLDGPLSEAQLPRVAEGIDTTTAEDLVNGLGQGDLLGQVDTSDLVSVEGGTAEQETPEGMVEHPTFMDLPGSEALPVIS</sequence>
<proteinExistence type="predicted"/>